<dbReference type="EMBL" id="KI517384">
    <property type="protein sequence ID" value="ESQ54888.1"/>
    <property type="molecule type" value="Genomic_DNA"/>
</dbReference>
<organism evidence="1 2">
    <name type="scientific">Eutrema salsugineum</name>
    <name type="common">Saltwater cress</name>
    <name type="synonym">Sisymbrium salsugineum</name>
    <dbReference type="NCBI Taxonomy" id="72664"/>
    <lineage>
        <taxon>Eukaryota</taxon>
        <taxon>Viridiplantae</taxon>
        <taxon>Streptophyta</taxon>
        <taxon>Embryophyta</taxon>
        <taxon>Tracheophyta</taxon>
        <taxon>Spermatophyta</taxon>
        <taxon>Magnoliopsida</taxon>
        <taxon>eudicotyledons</taxon>
        <taxon>Gunneridae</taxon>
        <taxon>Pentapetalae</taxon>
        <taxon>rosids</taxon>
        <taxon>malvids</taxon>
        <taxon>Brassicales</taxon>
        <taxon>Brassicaceae</taxon>
        <taxon>Eutremeae</taxon>
        <taxon>Eutrema</taxon>
    </lineage>
</organism>
<dbReference type="Gramene" id="ESQ54888">
    <property type="protein sequence ID" value="ESQ54888"/>
    <property type="gene ID" value="EUTSA_v10026743mg"/>
</dbReference>
<dbReference type="EMBL" id="KI517384">
    <property type="protein sequence ID" value="ESQ54887.1"/>
    <property type="molecule type" value="Genomic_DNA"/>
</dbReference>
<proteinExistence type="predicted"/>
<evidence type="ECO:0000313" key="2">
    <source>
        <dbReference type="Proteomes" id="UP000030689"/>
    </source>
</evidence>
<name>V4MPD2_EUTSA</name>
<dbReference type="Proteomes" id="UP000030689">
    <property type="component" value="Unassembled WGS sequence"/>
</dbReference>
<protein>
    <submittedName>
        <fullName evidence="1">Uncharacterized protein</fullName>
    </submittedName>
</protein>
<accession>V4MPD2</accession>
<gene>
    <name evidence="1" type="ORF">EUTSA_v10026743mg</name>
</gene>
<sequence length="49" mass="5606">MIAKNFLSYTINYTSFPKKKKWGMGRCWVNSLLIDGLDLRGDSHGGKEK</sequence>
<dbReference type="AlphaFoldDB" id="V4MPD2"/>
<dbReference type="KEGG" id="eus:EUTSA_v10026743mg"/>
<reference evidence="1 2" key="1">
    <citation type="journal article" date="2013" name="Front. Plant Sci.">
        <title>The Reference Genome of the Halophytic Plant Eutrema salsugineum.</title>
        <authorList>
            <person name="Yang R."/>
            <person name="Jarvis D.E."/>
            <person name="Chen H."/>
            <person name="Beilstein M.A."/>
            <person name="Grimwood J."/>
            <person name="Jenkins J."/>
            <person name="Shu S."/>
            <person name="Prochnik S."/>
            <person name="Xin M."/>
            <person name="Ma C."/>
            <person name="Schmutz J."/>
            <person name="Wing R.A."/>
            <person name="Mitchell-Olds T."/>
            <person name="Schumaker K.S."/>
            <person name="Wang X."/>
        </authorList>
    </citation>
    <scope>NUCLEOTIDE SEQUENCE [LARGE SCALE GENOMIC DNA]</scope>
</reference>
<keyword evidence="2" id="KW-1185">Reference proteome</keyword>
<evidence type="ECO:0000313" key="1">
    <source>
        <dbReference type="EMBL" id="ESQ54888.1"/>
    </source>
</evidence>
<dbReference type="Gramene" id="ESQ54887">
    <property type="protein sequence ID" value="ESQ54887"/>
    <property type="gene ID" value="EUTSA_v10026743mg"/>
</dbReference>